<gene>
    <name evidence="9" type="ORF">MNB_SM-6-1281</name>
</gene>
<comment type="cofactor">
    <cofactor evidence="1">
        <name>Zn(2+)</name>
        <dbReference type="ChEBI" id="CHEBI:29105"/>
    </cofactor>
</comment>
<dbReference type="GO" id="GO:0006508">
    <property type="term" value="P:proteolysis"/>
    <property type="evidence" value="ECO:0007669"/>
    <property type="project" value="UniProtKB-KW"/>
</dbReference>
<evidence type="ECO:0000259" key="7">
    <source>
        <dbReference type="Pfam" id="PF01551"/>
    </source>
</evidence>
<dbReference type="EMBL" id="FPHK01000008">
    <property type="protein sequence ID" value="SFV53732.1"/>
    <property type="molecule type" value="Genomic_DNA"/>
</dbReference>
<keyword evidence="3" id="KW-0479">Metal-binding</keyword>
<dbReference type="InterPro" id="IPR016047">
    <property type="entry name" value="M23ase_b-sheet_dom"/>
</dbReference>
<accession>A0A1W1BJM1</accession>
<dbReference type="Pfam" id="PF01551">
    <property type="entry name" value="Peptidase_M23"/>
    <property type="match status" value="1"/>
</dbReference>
<dbReference type="AlphaFoldDB" id="A0A1W1BJM1"/>
<dbReference type="PANTHER" id="PTHR21666:SF288">
    <property type="entry name" value="CELL DIVISION PROTEIN YTFB"/>
    <property type="match status" value="1"/>
</dbReference>
<dbReference type="GO" id="GO:0004222">
    <property type="term" value="F:metalloendopeptidase activity"/>
    <property type="evidence" value="ECO:0007669"/>
    <property type="project" value="TreeGrafter"/>
</dbReference>
<dbReference type="InterPro" id="IPR040653">
    <property type="entry name" value="Csd3_N"/>
</dbReference>
<dbReference type="InterPro" id="IPR011055">
    <property type="entry name" value="Dup_hybrid_motif"/>
</dbReference>
<keyword evidence="4" id="KW-0378">Hydrolase</keyword>
<dbReference type="Pfam" id="PF18059">
    <property type="entry name" value="Csd3_N"/>
    <property type="match status" value="1"/>
</dbReference>
<evidence type="ECO:0000256" key="3">
    <source>
        <dbReference type="ARBA" id="ARBA00022723"/>
    </source>
</evidence>
<dbReference type="InterPro" id="IPR050570">
    <property type="entry name" value="Cell_wall_metabolism_enzyme"/>
</dbReference>
<dbReference type="Gene3D" id="3.10.450.350">
    <property type="match status" value="1"/>
</dbReference>
<name>A0A1W1BJM1_9ZZZZ</name>
<reference evidence="9" key="1">
    <citation type="submission" date="2016-10" db="EMBL/GenBank/DDBJ databases">
        <authorList>
            <person name="de Groot N.N."/>
        </authorList>
    </citation>
    <scope>NUCLEOTIDE SEQUENCE</scope>
</reference>
<evidence type="ECO:0000259" key="8">
    <source>
        <dbReference type="Pfam" id="PF18059"/>
    </source>
</evidence>
<protein>
    <submittedName>
        <fullName evidence="9">Membrane proteins related to metalloendopeptidases</fullName>
    </submittedName>
</protein>
<evidence type="ECO:0000256" key="1">
    <source>
        <dbReference type="ARBA" id="ARBA00001947"/>
    </source>
</evidence>
<dbReference type="PANTHER" id="PTHR21666">
    <property type="entry name" value="PEPTIDASE-RELATED"/>
    <property type="match status" value="1"/>
</dbReference>
<evidence type="ECO:0000256" key="5">
    <source>
        <dbReference type="ARBA" id="ARBA00022833"/>
    </source>
</evidence>
<proteinExistence type="predicted"/>
<organism evidence="9">
    <name type="scientific">hydrothermal vent metagenome</name>
    <dbReference type="NCBI Taxonomy" id="652676"/>
    <lineage>
        <taxon>unclassified sequences</taxon>
        <taxon>metagenomes</taxon>
        <taxon>ecological metagenomes</taxon>
    </lineage>
</organism>
<dbReference type="CDD" id="cd12797">
    <property type="entry name" value="M23_peptidase"/>
    <property type="match status" value="1"/>
</dbReference>
<keyword evidence="2" id="KW-0645">Protease</keyword>
<sequence>MIRFFILLLLTTALFSSTVTRHRWSNGETYLQFLQRKNLPLRALYYNLDKDDQRLTEEMRSGVHYQILQNKEGNIEQVLLPLNDELQIHIYKEKNTYKFEAIPIIAETKTETFSSKIISSPMYTILKKTGSKKLAQIFVASFKHSLNFKNDIRKGDSLVMIYDQKYRLDRPFSMPTLKAAMIEMHHKKHYIYLNDDGRYYNEKAHEVEGFLLARPVRGARISSYFTKRRWHPILHKWKAHLGIDYAARRGTPVHAAGSGTIIYCARMGTYGNLIKIRHADGYETRYAHLKSFRRGIYRGKHVKKGQIIAYVGTTGRSTGPHLHFELRKHGRAINPLHVVQVTTKKLYGKKKKAFLRLKKNYDKQIALHLNNQTSFHKLPAFKNMSYIHINKLSINKNKDSNNI</sequence>
<feature type="domain" description="Csd3 N-terminal" evidence="8">
    <location>
        <begin position="22"/>
        <end position="104"/>
    </location>
</feature>
<evidence type="ECO:0000256" key="6">
    <source>
        <dbReference type="ARBA" id="ARBA00023049"/>
    </source>
</evidence>
<keyword evidence="5" id="KW-0862">Zinc</keyword>
<dbReference type="SUPFAM" id="SSF51261">
    <property type="entry name" value="Duplicated hybrid motif"/>
    <property type="match status" value="1"/>
</dbReference>
<evidence type="ECO:0000256" key="2">
    <source>
        <dbReference type="ARBA" id="ARBA00022670"/>
    </source>
</evidence>
<feature type="domain" description="M23ase beta-sheet core" evidence="7">
    <location>
        <begin position="239"/>
        <end position="335"/>
    </location>
</feature>
<evidence type="ECO:0000256" key="4">
    <source>
        <dbReference type="ARBA" id="ARBA00022801"/>
    </source>
</evidence>
<evidence type="ECO:0000313" key="9">
    <source>
        <dbReference type="EMBL" id="SFV53732.1"/>
    </source>
</evidence>
<dbReference type="Gene3D" id="2.70.70.10">
    <property type="entry name" value="Glucose Permease (Domain IIA)"/>
    <property type="match status" value="1"/>
</dbReference>
<keyword evidence="6" id="KW-0482">Metalloprotease</keyword>
<dbReference type="GO" id="GO:0046872">
    <property type="term" value="F:metal ion binding"/>
    <property type="evidence" value="ECO:0007669"/>
    <property type="project" value="UniProtKB-KW"/>
</dbReference>